<dbReference type="InterPro" id="IPR008949">
    <property type="entry name" value="Isoprenoid_synthase_dom_sf"/>
</dbReference>
<dbReference type="EMBL" id="NBII01000003">
    <property type="protein sequence ID" value="PAV20384.1"/>
    <property type="molecule type" value="Genomic_DNA"/>
</dbReference>
<proteinExistence type="predicted"/>
<keyword evidence="2" id="KW-1185">Reference proteome</keyword>
<evidence type="ECO:0000313" key="1">
    <source>
        <dbReference type="EMBL" id="PAV20384.1"/>
    </source>
</evidence>
<gene>
    <name evidence="1" type="ORF">PNOK_0301100</name>
</gene>
<protein>
    <submittedName>
        <fullName evidence="1">Terpenoid synthase</fullName>
    </submittedName>
</protein>
<accession>A0A286ULL0</accession>
<dbReference type="Gene3D" id="1.10.600.10">
    <property type="entry name" value="Farnesyl Diphosphate Synthase"/>
    <property type="match status" value="1"/>
</dbReference>
<dbReference type="Proteomes" id="UP000217199">
    <property type="component" value="Unassembled WGS sequence"/>
</dbReference>
<name>A0A286ULL0_9AGAM</name>
<dbReference type="InParanoid" id="A0A286ULL0"/>
<dbReference type="SUPFAM" id="SSF48576">
    <property type="entry name" value="Terpenoid synthases"/>
    <property type="match status" value="1"/>
</dbReference>
<organism evidence="1 2">
    <name type="scientific">Pyrrhoderma noxium</name>
    <dbReference type="NCBI Taxonomy" id="2282107"/>
    <lineage>
        <taxon>Eukaryota</taxon>
        <taxon>Fungi</taxon>
        <taxon>Dikarya</taxon>
        <taxon>Basidiomycota</taxon>
        <taxon>Agaricomycotina</taxon>
        <taxon>Agaricomycetes</taxon>
        <taxon>Hymenochaetales</taxon>
        <taxon>Hymenochaetaceae</taxon>
        <taxon>Pyrrhoderma</taxon>
    </lineage>
</organism>
<dbReference type="STRING" id="2282107.A0A286ULL0"/>
<evidence type="ECO:0000313" key="2">
    <source>
        <dbReference type="Proteomes" id="UP000217199"/>
    </source>
</evidence>
<sequence>MDPLRNISTSLRNALTWSPFATNTNNERQPQSIKLPDLINSVPEIGRAFRINKFTREASSASESWANTYIGPSLRDDQSEPPNSDIELNTGLLAAICFPTVALAQLKLCSYFTTWVIMVEDYLSLSEKEVALDQINILITLVQNEPGSTEITDPCFARGLQNILRQLEGLPSSRDLYDRFQSSIENYLQLLLEIYEDKNLEFYSALNRYTGAGWHQSLFILTEYSLSLDFSPNSGSDRTKLDAIRDAASTVIVLALHIYAAAGHIVCPSRANLTKIYGLLPLDISNLNQIQDTFDKAGETFVDYSRRFAKLMSDCGSSETSTTTLSQDERLYANAAGDCVNGILHWPFESNRYFGQNASYVHMTSLLVPLNVPVSYIPNQHGVNNTF</sequence>
<dbReference type="AlphaFoldDB" id="A0A286ULL0"/>
<reference evidence="1 2" key="1">
    <citation type="journal article" date="2017" name="Mol. Ecol.">
        <title>Comparative and population genomic landscape of Phellinus noxius: A hypervariable fungus causing root rot in trees.</title>
        <authorList>
            <person name="Chung C.L."/>
            <person name="Lee T.J."/>
            <person name="Akiba M."/>
            <person name="Lee H.H."/>
            <person name="Kuo T.H."/>
            <person name="Liu D."/>
            <person name="Ke H.M."/>
            <person name="Yokoi T."/>
            <person name="Roa M.B."/>
            <person name="Lu M.J."/>
            <person name="Chang Y.Y."/>
            <person name="Ann P.J."/>
            <person name="Tsai J.N."/>
            <person name="Chen C.Y."/>
            <person name="Tzean S.S."/>
            <person name="Ota Y."/>
            <person name="Hattori T."/>
            <person name="Sahashi N."/>
            <person name="Liou R.F."/>
            <person name="Kikuchi T."/>
            <person name="Tsai I.J."/>
        </authorList>
    </citation>
    <scope>NUCLEOTIDE SEQUENCE [LARGE SCALE GENOMIC DNA]</scope>
    <source>
        <strain evidence="1 2">FFPRI411160</strain>
    </source>
</reference>
<dbReference type="OrthoDB" id="2861623at2759"/>
<comment type="caution">
    <text evidence="1">The sequence shown here is derived from an EMBL/GenBank/DDBJ whole genome shotgun (WGS) entry which is preliminary data.</text>
</comment>